<proteinExistence type="predicted"/>
<organism evidence="11 12">
    <name type="scientific">Mannheimia indoligenes</name>
    <dbReference type="NCBI Taxonomy" id="3103145"/>
    <lineage>
        <taxon>Bacteria</taxon>
        <taxon>Pseudomonadati</taxon>
        <taxon>Pseudomonadota</taxon>
        <taxon>Gammaproteobacteria</taxon>
        <taxon>Pasteurellales</taxon>
        <taxon>Pasteurellaceae</taxon>
        <taxon>Mannheimia</taxon>
    </lineage>
</organism>
<dbReference type="EMBL" id="JBAJJM010000001">
    <property type="protein sequence ID" value="MEG9474684.1"/>
    <property type="molecule type" value="Genomic_DNA"/>
</dbReference>
<dbReference type="PANTHER" id="PTHR30443">
    <property type="entry name" value="INNER MEMBRANE PROTEIN"/>
    <property type="match status" value="1"/>
</dbReference>
<feature type="domain" description="Phosphoethanolamine transferase N-terminal" evidence="10">
    <location>
        <begin position="57"/>
        <end position="206"/>
    </location>
</feature>
<protein>
    <submittedName>
        <fullName evidence="11">Phosphoethanolamine--lipid A transferase</fullName>
    </submittedName>
</protein>
<keyword evidence="4 11" id="KW-0808">Transferase</keyword>
<feature type="transmembrane region" description="Helical" evidence="8">
    <location>
        <begin position="123"/>
        <end position="141"/>
    </location>
</feature>
<dbReference type="CDD" id="cd16017">
    <property type="entry name" value="LptA"/>
    <property type="match status" value="1"/>
</dbReference>
<evidence type="ECO:0000256" key="7">
    <source>
        <dbReference type="ARBA" id="ARBA00023136"/>
    </source>
</evidence>
<dbReference type="Pfam" id="PF00884">
    <property type="entry name" value="Sulfatase"/>
    <property type="match status" value="1"/>
</dbReference>
<comment type="caution">
    <text evidence="11">The sequence shown here is derived from an EMBL/GenBank/DDBJ whole genome shotgun (WGS) entry which is preliminary data.</text>
</comment>
<dbReference type="PANTHER" id="PTHR30443:SF0">
    <property type="entry name" value="PHOSPHOETHANOLAMINE TRANSFERASE EPTA"/>
    <property type="match status" value="1"/>
</dbReference>
<accession>A0ABU7ZBP6</accession>
<evidence type="ECO:0000256" key="1">
    <source>
        <dbReference type="ARBA" id="ARBA00004429"/>
    </source>
</evidence>
<evidence type="ECO:0000259" key="9">
    <source>
        <dbReference type="Pfam" id="PF00884"/>
    </source>
</evidence>
<evidence type="ECO:0000259" key="10">
    <source>
        <dbReference type="Pfam" id="PF08019"/>
    </source>
</evidence>
<keyword evidence="7 8" id="KW-0472">Membrane</keyword>
<dbReference type="InterPro" id="IPR058130">
    <property type="entry name" value="PEA_transf_C"/>
</dbReference>
<evidence type="ECO:0000256" key="3">
    <source>
        <dbReference type="ARBA" id="ARBA00022519"/>
    </source>
</evidence>
<dbReference type="SUPFAM" id="SSF53649">
    <property type="entry name" value="Alkaline phosphatase-like"/>
    <property type="match status" value="1"/>
</dbReference>
<dbReference type="Proteomes" id="UP001432017">
    <property type="component" value="Unassembled WGS sequence"/>
</dbReference>
<gene>
    <name evidence="11" type="ORF">V6W77_00120</name>
</gene>
<evidence type="ECO:0000256" key="4">
    <source>
        <dbReference type="ARBA" id="ARBA00022679"/>
    </source>
</evidence>
<evidence type="ECO:0000313" key="11">
    <source>
        <dbReference type="EMBL" id="MEG9474684.1"/>
    </source>
</evidence>
<dbReference type="Pfam" id="PF08019">
    <property type="entry name" value="EptA_B_N"/>
    <property type="match status" value="1"/>
</dbReference>
<feature type="domain" description="Sulfatase N-terminal" evidence="9">
    <location>
        <begin position="234"/>
        <end position="526"/>
    </location>
</feature>
<keyword evidence="2" id="KW-1003">Cell membrane</keyword>
<comment type="subcellular location">
    <subcellularLocation>
        <location evidence="1">Cell inner membrane</location>
        <topology evidence="1">Multi-pass membrane protein</topology>
    </subcellularLocation>
</comment>
<name>A0ABU7ZBP6_9PAST</name>
<dbReference type="RefSeq" id="WP_334253432.1">
    <property type="nucleotide sequence ID" value="NZ_JBAJJM010000001.1"/>
</dbReference>
<keyword evidence="12" id="KW-1185">Reference proteome</keyword>
<reference evidence="11" key="1">
    <citation type="submission" date="2023-12" db="EMBL/GenBank/DDBJ databases">
        <title>Mannheima indologenes sp. nov. proposed for Clade V organisms of Mannheimia.</title>
        <authorList>
            <person name="Christensen H."/>
        </authorList>
    </citation>
    <scope>NUCLEOTIDE SEQUENCE</scope>
    <source>
        <strain evidence="11">M14.4</strain>
    </source>
</reference>
<dbReference type="Gene3D" id="3.40.720.10">
    <property type="entry name" value="Alkaline Phosphatase, subunit A"/>
    <property type="match status" value="1"/>
</dbReference>
<feature type="transmembrane region" description="Helical" evidence="8">
    <location>
        <begin position="48"/>
        <end position="69"/>
    </location>
</feature>
<dbReference type="NCBIfam" id="NF028537">
    <property type="entry name" value="P_eth_NH2_trans"/>
    <property type="match status" value="1"/>
</dbReference>
<feature type="transmembrane region" description="Helical" evidence="8">
    <location>
        <begin position="76"/>
        <end position="99"/>
    </location>
</feature>
<evidence type="ECO:0000256" key="5">
    <source>
        <dbReference type="ARBA" id="ARBA00022692"/>
    </source>
</evidence>
<evidence type="ECO:0000256" key="6">
    <source>
        <dbReference type="ARBA" id="ARBA00022989"/>
    </source>
</evidence>
<dbReference type="InterPro" id="IPR017850">
    <property type="entry name" value="Alkaline_phosphatase_core_sf"/>
</dbReference>
<dbReference type="InterPro" id="IPR000917">
    <property type="entry name" value="Sulfatase_N"/>
</dbReference>
<sequence length="548" mass="62723">MKLKHPQWHLSQISLIALVSLYFTIVLNIAFFRETFNLYQFTGTNSDYFIYTTPLVLFAVLNIVLNILALPFIHKVIVPLLIIVSAAVSYNSIFFNVYFDRDMLSNVLQTNMAESIRMLTPRYLAWIFFLGIVPALAYLNVKVRYQVWWKEISVRVVTIFAAALIIFAVACQYYQDYASFFRNNKYLPHLIVPSNFVAAGVSKIKHSRMENRPFVTLAEDAKIQKPDRYRHVSVIVLGETTRAMNWGLNDYARQTTPKMAARLASGDNLINFRNVSSCGTSTAVSVPCLFSSMTREQYDEVTAKNQDNLLDILNRAGVNVVWIENNSDSKTVADRLKEINTFSGNTSSLCTNGECLDEVMLPELDKALAENPDKDTVIVLHTIGSHGPTYHERYTENERIFTPTCDTNEINKCSREELVNTYDNGIVYLDKFLDQVIQRLEGRNDWESAVYYFSDHGESLGENGIYLHSTPYSLAPREQTQVPMMMWFSKSWAQNEPFDLECIKQNADAAYSHDNVFHTVFSLMDIDMSKHSLPVYDKSLDILGRCHR</sequence>
<keyword evidence="5 8" id="KW-0812">Transmembrane</keyword>
<evidence type="ECO:0000313" key="12">
    <source>
        <dbReference type="Proteomes" id="UP001432017"/>
    </source>
</evidence>
<dbReference type="GO" id="GO:0016740">
    <property type="term" value="F:transferase activity"/>
    <property type="evidence" value="ECO:0007669"/>
    <property type="project" value="UniProtKB-KW"/>
</dbReference>
<dbReference type="InterPro" id="IPR040423">
    <property type="entry name" value="PEA_transferase"/>
</dbReference>
<evidence type="ECO:0000256" key="2">
    <source>
        <dbReference type="ARBA" id="ARBA00022475"/>
    </source>
</evidence>
<feature type="transmembrane region" description="Helical" evidence="8">
    <location>
        <begin position="12"/>
        <end position="32"/>
    </location>
</feature>
<keyword evidence="6 8" id="KW-1133">Transmembrane helix</keyword>
<feature type="transmembrane region" description="Helical" evidence="8">
    <location>
        <begin position="153"/>
        <end position="175"/>
    </location>
</feature>
<keyword evidence="3" id="KW-0997">Cell inner membrane</keyword>
<dbReference type="InterPro" id="IPR012549">
    <property type="entry name" value="EptA-like_N"/>
</dbReference>
<evidence type="ECO:0000256" key="8">
    <source>
        <dbReference type="SAM" id="Phobius"/>
    </source>
</evidence>